<gene>
    <name evidence="2" type="primary">LOC106051031</name>
</gene>
<dbReference type="GeneID" id="106051031"/>
<sequence>MADREQNFTVDLSNVLKHVKKEKEDPYSLTQPCEEQDFKMPIIKTEKIDEEEPDLYTQQSESYAETANVKLEHQDITIKQETETSDLTDSNQPWSLASGLLAVSMKTNNSLYPVPVIKSEHTSVSEMSESEAILKVCHQIWDGDRCPLWIGQMCGGLAVKRAFSVLQSCRGL</sequence>
<keyword evidence="1" id="KW-1185">Reference proteome</keyword>
<dbReference type="Proteomes" id="UP001165740">
    <property type="component" value="Chromosome 9"/>
</dbReference>
<reference evidence="2" key="1">
    <citation type="submission" date="2025-08" db="UniProtKB">
        <authorList>
            <consortium name="RefSeq"/>
        </authorList>
    </citation>
    <scope>IDENTIFICATION</scope>
</reference>
<dbReference type="RefSeq" id="XP_055897761.1">
    <property type="nucleotide sequence ID" value="XM_056041786.1"/>
</dbReference>
<proteinExistence type="predicted"/>
<organism evidence="1 2">
    <name type="scientific">Biomphalaria glabrata</name>
    <name type="common">Bloodfluke planorb</name>
    <name type="synonym">Freshwater snail</name>
    <dbReference type="NCBI Taxonomy" id="6526"/>
    <lineage>
        <taxon>Eukaryota</taxon>
        <taxon>Metazoa</taxon>
        <taxon>Spiralia</taxon>
        <taxon>Lophotrochozoa</taxon>
        <taxon>Mollusca</taxon>
        <taxon>Gastropoda</taxon>
        <taxon>Heterobranchia</taxon>
        <taxon>Euthyneura</taxon>
        <taxon>Panpulmonata</taxon>
        <taxon>Hygrophila</taxon>
        <taxon>Lymnaeoidea</taxon>
        <taxon>Planorbidae</taxon>
        <taxon>Biomphalaria</taxon>
    </lineage>
</organism>
<dbReference type="AlphaFoldDB" id="A0A9W3BEA3"/>
<evidence type="ECO:0000313" key="2">
    <source>
        <dbReference type="RefSeq" id="XP_055897761.1"/>
    </source>
</evidence>
<name>A0A9W3BEA3_BIOGL</name>
<evidence type="ECO:0000313" key="1">
    <source>
        <dbReference type="Proteomes" id="UP001165740"/>
    </source>
</evidence>
<accession>A0A9W3BEA3</accession>
<protein>
    <submittedName>
        <fullName evidence="2">Uncharacterized protein LOC106051031 isoform X2</fullName>
    </submittedName>
</protein>